<dbReference type="InterPro" id="IPR036388">
    <property type="entry name" value="WH-like_DNA-bd_sf"/>
</dbReference>
<dbReference type="SUPFAM" id="SSF52540">
    <property type="entry name" value="P-loop containing nucleoside triphosphate hydrolases"/>
    <property type="match status" value="1"/>
</dbReference>
<evidence type="ECO:0000256" key="3">
    <source>
        <dbReference type="ARBA" id="ARBA00023125"/>
    </source>
</evidence>
<dbReference type="PANTHER" id="PTHR35807:SF1">
    <property type="entry name" value="TRANSCRIPTIONAL REGULATOR REDD"/>
    <property type="match status" value="1"/>
</dbReference>
<dbReference type="Pfam" id="PF13191">
    <property type="entry name" value="AAA_16"/>
    <property type="match status" value="1"/>
</dbReference>
<keyword evidence="2" id="KW-0805">Transcription regulation</keyword>
<dbReference type="Gene3D" id="3.40.50.300">
    <property type="entry name" value="P-loop containing nucleotide triphosphate hydrolases"/>
    <property type="match status" value="1"/>
</dbReference>
<feature type="domain" description="Bacterial transcriptional activator" evidence="7">
    <location>
        <begin position="106"/>
        <end position="251"/>
    </location>
</feature>
<keyword evidence="4" id="KW-0804">Transcription</keyword>
<proteinExistence type="inferred from homology"/>
<organism evidence="8 9">
    <name type="scientific">Fodinicola feengrottensis</name>
    <dbReference type="NCBI Taxonomy" id="435914"/>
    <lineage>
        <taxon>Bacteria</taxon>
        <taxon>Bacillati</taxon>
        <taxon>Actinomycetota</taxon>
        <taxon>Actinomycetes</taxon>
        <taxon>Mycobacteriales</taxon>
        <taxon>Fodinicola</taxon>
    </lineage>
</organism>
<dbReference type="InterPro" id="IPR027417">
    <property type="entry name" value="P-loop_NTPase"/>
</dbReference>
<dbReference type="InterPro" id="IPR041664">
    <property type="entry name" value="AAA_16"/>
</dbReference>
<evidence type="ECO:0000259" key="6">
    <source>
        <dbReference type="SMART" id="SM00862"/>
    </source>
</evidence>
<feature type="domain" description="AAA+ ATPase" evidence="5">
    <location>
        <begin position="300"/>
        <end position="422"/>
    </location>
</feature>
<accession>A0ABP4TXZ1</accession>
<protein>
    <submittedName>
        <fullName evidence="8">BTAD domain-containing putative transcriptional regulator</fullName>
    </submittedName>
</protein>
<comment type="similarity">
    <text evidence="1">Belongs to the AfsR/DnrI/RedD regulatory family.</text>
</comment>
<dbReference type="SUPFAM" id="SSF48452">
    <property type="entry name" value="TPR-like"/>
    <property type="match status" value="3"/>
</dbReference>
<evidence type="ECO:0000313" key="8">
    <source>
        <dbReference type="EMBL" id="GAA1695673.1"/>
    </source>
</evidence>
<evidence type="ECO:0000256" key="4">
    <source>
        <dbReference type="ARBA" id="ARBA00023163"/>
    </source>
</evidence>
<dbReference type="PRINTS" id="PR00364">
    <property type="entry name" value="DISEASERSIST"/>
</dbReference>
<dbReference type="EMBL" id="BAAANY010000020">
    <property type="protein sequence ID" value="GAA1695673.1"/>
    <property type="molecule type" value="Genomic_DNA"/>
</dbReference>
<evidence type="ECO:0000259" key="7">
    <source>
        <dbReference type="SMART" id="SM01043"/>
    </source>
</evidence>
<keyword evidence="3" id="KW-0238">DNA-binding</keyword>
<sequence>MTEPNHQFLFRYHILGQLEVRRFGQVVEVGGDKAKRLLATLLLQPRHTVSTDVLVDVLWPAAPPRSAVANLRTYVSSLRARLGVSGDGPLQTRPSGYRIDLDDDASDLIRFEQLVGEARRQHGSGDTVRASALLDEANRLWRGDPLADLSPAPEWEITISRLKALRLEAEELRLGTLISLGRPTQAIPDLRALVSEHPLREQLWFELVRALHGAGRRAEALQAYVDARTVLVDELGIDPGPALRGLQRTVLADADLDSEPRGEAYVPPPRVFQTPADTADFVGRKAETAEIATALEIATGPTFVLLTGPAGVGKSALAVHAAHRFRGRFPDGQIYVDCRGTDERGATDLLAEALGALGVPAGALAPGLAGRAAQFRSLLADRAVLVIVDNAATADQIAAFLPATTGSAALVSSRHHHPTLPGFRRISVPALEDPDSHQLLAELLGQHRVDAEPAAAQAIVTGCDGLPLALRTVAAGLIAQPYRPLWSIAVPAKGRGLDGVVADGIGAATEQLRASLDADFRRLPAGAADALTVLATLGPEPVPDWMVSALSGATGTLDGVVSAGLLQPVGTDTLGIPTYQLSGLVRRYLDGRRTASIPLPALERMAGGWLTLLAYASESLPVGFFQVEPAAAARRTTVPPAAQVVARARRNAVRWLESEQSRLVAVTEQTADAGAAGLAVDLAVGLASFFELRANVDDWRRTHRAALRAAVSAGDARGEAMILRGLGQLDIYADQYSAAAGKFHRSLALFTQLGDRRGAAAALSGLGAAHHYDQKNDQALDFYRLALGLYEKTGNAHGVAYARAAIGLVGMSAGNATAARKWLDRARLDAGAVADHNRSAHVLHKLGLLMHRQEEPAMAAAYQREAMAIFSGLGNDLGVANTKLQLGQLTAERGAVRPAIALLEETLPTYRTLGDRRSEVDALLLLSDLNESERRAGPAWRYRQRAAQLSHTLRTGS</sequence>
<evidence type="ECO:0000313" key="9">
    <source>
        <dbReference type="Proteomes" id="UP001500618"/>
    </source>
</evidence>
<evidence type="ECO:0000256" key="2">
    <source>
        <dbReference type="ARBA" id="ARBA00023015"/>
    </source>
</evidence>
<dbReference type="RefSeq" id="WP_344313018.1">
    <property type="nucleotide sequence ID" value="NZ_BAAANY010000020.1"/>
</dbReference>
<dbReference type="Gene3D" id="1.25.40.10">
    <property type="entry name" value="Tetratricopeptide repeat domain"/>
    <property type="match status" value="3"/>
</dbReference>
<dbReference type="SMART" id="SM01043">
    <property type="entry name" value="BTAD"/>
    <property type="match status" value="1"/>
</dbReference>
<evidence type="ECO:0000259" key="5">
    <source>
        <dbReference type="SMART" id="SM00382"/>
    </source>
</evidence>
<gene>
    <name evidence="8" type="ORF">GCM10009765_51110</name>
</gene>
<dbReference type="InterPro" id="IPR051677">
    <property type="entry name" value="AfsR-DnrI-RedD_regulator"/>
</dbReference>
<feature type="domain" description="OmpR/PhoB-type" evidence="6">
    <location>
        <begin position="24"/>
        <end position="99"/>
    </location>
</feature>
<dbReference type="SMART" id="SM00862">
    <property type="entry name" value="Trans_reg_C"/>
    <property type="match status" value="1"/>
</dbReference>
<reference evidence="9" key="1">
    <citation type="journal article" date="2019" name="Int. J. Syst. Evol. Microbiol.">
        <title>The Global Catalogue of Microorganisms (GCM) 10K type strain sequencing project: providing services to taxonomists for standard genome sequencing and annotation.</title>
        <authorList>
            <consortium name="The Broad Institute Genomics Platform"/>
            <consortium name="The Broad Institute Genome Sequencing Center for Infectious Disease"/>
            <person name="Wu L."/>
            <person name="Ma J."/>
        </authorList>
    </citation>
    <scope>NUCLEOTIDE SEQUENCE [LARGE SCALE GENOMIC DNA]</scope>
    <source>
        <strain evidence="9">JCM 14718</strain>
    </source>
</reference>
<dbReference type="Gene3D" id="1.10.10.10">
    <property type="entry name" value="Winged helix-like DNA-binding domain superfamily/Winged helix DNA-binding domain"/>
    <property type="match status" value="1"/>
</dbReference>
<dbReference type="Proteomes" id="UP001500618">
    <property type="component" value="Unassembled WGS sequence"/>
</dbReference>
<dbReference type="InterPro" id="IPR016032">
    <property type="entry name" value="Sig_transdc_resp-reg_C-effctor"/>
</dbReference>
<dbReference type="PANTHER" id="PTHR35807">
    <property type="entry name" value="TRANSCRIPTIONAL REGULATOR REDD-RELATED"/>
    <property type="match status" value="1"/>
</dbReference>
<keyword evidence="9" id="KW-1185">Reference proteome</keyword>
<dbReference type="SMART" id="SM00382">
    <property type="entry name" value="AAA"/>
    <property type="match status" value="1"/>
</dbReference>
<dbReference type="InterPro" id="IPR011990">
    <property type="entry name" value="TPR-like_helical_dom_sf"/>
</dbReference>
<dbReference type="InterPro" id="IPR001867">
    <property type="entry name" value="OmpR/PhoB-type_DNA-bd"/>
</dbReference>
<dbReference type="InterPro" id="IPR003593">
    <property type="entry name" value="AAA+_ATPase"/>
</dbReference>
<dbReference type="InterPro" id="IPR005158">
    <property type="entry name" value="BTAD"/>
</dbReference>
<name>A0ABP4TXZ1_9ACTN</name>
<dbReference type="Pfam" id="PF03704">
    <property type="entry name" value="BTAD"/>
    <property type="match status" value="1"/>
</dbReference>
<comment type="caution">
    <text evidence="8">The sequence shown here is derived from an EMBL/GenBank/DDBJ whole genome shotgun (WGS) entry which is preliminary data.</text>
</comment>
<evidence type="ECO:0000256" key="1">
    <source>
        <dbReference type="ARBA" id="ARBA00005820"/>
    </source>
</evidence>
<dbReference type="SUPFAM" id="SSF46894">
    <property type="entry name" value="C-terminal effector domain of the bipartite response regulators"/>
    <property type="match status" value="1"/>
</dbReference>
<dbReference type="CDD" id="cd15831">
    <property type="entry name" value="BTAD"/>
    <property type="match status" value="1"/>
</dbReference>